<dbReference type="PROSITE" id="PS51720">
    <property type="entry name" value="G_AIG1"/>
    <property type="match status" value="3"/>
</dbReference>
<proteinExistence type="inferred from homology"/>
<protein>
    <recommendedName>
        <fullName evidence="6">AIG1-type G domain-containing protein</fullName>
    </recommendedName>
</protein>
<feature type="region of interest" description="Disordered" evidence="5">
    <location>
        <begin position="415"/>
        <end position="441"/>
    </location>
</feature>
<dbReference type="STRING" id="400727.A0A2T7PP26"/>
<feature type="compositionally biased region" description="Basic and acidic residues" evidence="5">
    <location>
        <begin position="423"/>
        <end position="433"/>
    </location>
</feature>
<keyword evidence="4" id="KW-0175">Coiled coil</keyword>
<dbReference type="OMA" id="YMFTENE"/>
<keyword evidence="8" id="KW-1185">Reference proteome</keyword>
<dbReference type="InterPro" id="IPR006703">
    <property type="entry name" value="G_AIG1"/>
</dbReference>
<dbReference type="InterPro" id="IPR027417">
    <property type="entry name" value="P-loop_NTPase"/>
</dbReference>
<evidence type="ECO:0000256" key="4">
    <source>
        <dbReference type="SAM" id="Coils"/>
    </source>
</evidence>
<name>A0A2T7PP26_POMCA</name>
<feature type="domain" description="AIG1-type G" evidence="6">
    <location>
        <begin position="3"/>
        <end position="203"/>
    </location>
</feature>
<dbReference type="InterPro" id="IPR045058">
    <property type="entry name" value="GIMA/IAN/Toc"/>
</dbReference>
<dbReference type="Proteomes" id="UP000245119">
    <property type="component" value="Linkage Group LG3"/>
</dbReference>
<comment type="similarity">
    <text evidence="1">Belongs to the TRAFAC class TrmE-Era-EngA-EngB-Septin-like GTPase superfamily. AIG1/Toc34/Toc159-like paraseptin GTPase family. IAN subfamily.</text>
</comment>
<gene>
    <name evidence="7" type="ORF">C0Q70_06453</name>
</gene>
<dbReference type="PANTHER" id="PTHR10903:SF184">
    <property type="entry name" value="GTP-BINDING PROTEIN A"/>
    <property type="match status" value="1"/>
</dbReference>
<organism evidence="7 8">
    <name type="scientific">Pomacea canaliculata</name>
    <name type="common">Golden apple snail</name>
    <dbReference type="NCBI Taxonomy" id="400727"/>
    <lineage>
        <taxon>Eukaryota</taxon>
        <taxon>Metazoa</taxon>
        <taxon>Spiralia</taxon>
        <taxon>Lophotrochozoa</taxon>
        <taxon>Mollusca</taxon>
        <taxon>Gastropoda</taxon>
        <taxon>Caenogastropoda</taxon>
        <taxon>Architaenioglossa</taxon>
        <taxon>Ampullarioidea</taxon>
        <taxon>Ampullariidae</taxon>
        <taxon>Pomacea</taxon>
    </lineage>
</organism>
<accession>A0A2T7PP26</accession>
<keyword evidence="2" id="KW-0547">Nucleotide-binding</keyword>
<dbReference type="SUPFAM" id="SSF52540">
    <property type="entry name" value="P-loop containing nucleoside triphosphate hydrolases"/>
    <property type="match status" value="3"/>
</dbReference>
<dbReference type="Pfam" id="PF04548">
    <property type="entry name" value="AIG1"/>
    <property type="match status" value="3"/>
</dbReference>
<evidence type="ECO:0000256" key="1">
    <source>
        <dbReference type="ARBA" id="ARBA00008535"/>
    </source>
</evidence>
<feature type="domain" description="AIG1-type G" evidence="6">
    <location>
        <begin position="456"/>
        <end position="656"/>
    </location>
</feature>
<dbReference type="PANTHER" id="PTHR10903">
    <property type="entry name" value="GTPASE, IMAP FAMILY MEMBER-RELATED"/>
    <property type="match status" value="1"/>
</dbReference>
<comment type="caution">
    <text evidence="7">The sequence shown here is derived from an EMBL/GenBank/DDBJ whole genome shotgun (WGS) entry which is preliminary data.</text>
</comment>
<sequence>MASGSLRLLVVGNTSSGKTTTINSILGKGNILSEDYFSRDTSGYQSAERSGTVVEIIELPSLGGTKISEEDIAENVIQAVAGMYPGPTAILYVIGMRRYTEEDDSLYNRVKRLFDDRITEYTIIIFTGGDLLKQGNKKIEDLFKMSPESLRKVLQECGHRYVVFDNMADDKQPQVDRLLQEVCKLSEAHGGQPYKCPKYSYIGEKIEKELERKLLIVKAEFMRKTYVKEVEEKARVTMEKVEKEKRDFKKKEYNIEAERMYNVHELQEIINKEEYMATLLQEKEKEIRNKMKQERDEFRRYVETYKQIEVEEAGKEIQGTEIPLEEKKGSKEDLKDQKKIEANPSFSFSVKLEEIDNWAQSADLTPDTVKLLRKEGFTSLPLLRRLTPDLLIKSFQKRIPLAQYAALTAALEDLRQESSTVKQSERRESATSHEEEEDGHETLFQGLGKVVRNIKGETLTFLMVGNTGSGKSTTGNTILGGEFFQASAAFTPVTAVCELKRSTRNGVTIEIMDCPGLCNESEKDESVATIVVRAVGGMHPGPHAILFFVRIGRFTEEEEHSYTLLMALFEERLAKYTIVVFTGGDKIRSSDSFEEMIAANIKLQSILRACDYRYVIFNNMTSDKEPQVDILLQKVRELVAKNGGEPYTCPKYFKIAEAIEEEVKKRMSKVEIEIFKKKNYVQELDTKPKQVREELDRERTEIQEREKTQKQNAQEKEKLREQVESLNQQLEHMNTTEAWQRSYYFDSSSSQTMRFILMGKTGGDKSTTGNTILGETLFEADLRFSSVTSNCYFHARKRHGITIEIIDSPGLWDTKIPEEDTAIKVVQAVACMHPGPTAFLYVIGIGRYTDEDEGVYKRFKSLFDDRVTGYTIIIFTRGDLLKKHNKTIEDVLSTAPDGLRKMLRECGNRYVVFDNTADDKQPQVDCLLELVREMSSANQWKPYTCPRYEYERMNQEVARRLRKVQEEEMKRKKYVQELMEKVKLAEQKAEQ</sequence>
<feature type="domain" description="AIG1-type G" evidence="6">
    <location>
        <begin position="750"/>
        <end position="952"/>
    </location>
</feature>
<evidence type="ECO:0000259" key="6">
    <source>
        <dbReference type="PROSITE" id="PS51720"/>
    </source>
</evidence>
<dbReference type="OrthoDB" id="8954335at2759"/>
<evidence type="ECO:0000256" key="5">
    <source>
        <dbReference type="SAM" id="MobiDB-lite"/>
    </source>
</evidence>
<dbReference type="Gene3D" id="3.40.50.300">
    <property type="entry name" value="P-loop containing nucleotide triphosphate hydrolases"/>
    <property type="match status" value="3"/>
</dbReference>
<reference evidence="7 8" key="1">
    <citation type="submission" date="2018-04" db="EMBL/GenBank/DDBJ databases">
        <title>The genome of golden apple snail Pomacea canaliculata provides insight into stress tolerance and invasive adaptation.</title>
        <authorList>
            <person name="Liu C."/>
            <person name="Liu B."/>
            <person name="Ren Y."/>
            <person name="Zhang Y."/>
            <person name="Wang H."/>
            <person name="Li S."/>
            <person name="Jiang F."/>
            <person name="Yin L."/>
            <person name="Zhang G."/>
            <person name="Qian W."/>
            <person name="Fan W."/>
        </authorList>
    </citation>
    <scope>NUCLEOTIDE SEQUENCE [LARGE SCALE GENOMIC DNA]</scope>
    <source>
        <strain evidence="7">SZHN2017</strain>
        <tissue evidence="7">Muscle</tissue>
    </source>
</reference>
<keyword evidence="3" id="KW-0342">GTP-binding</keyword>
<evidence type="ECO:0000256" key="2">
    <source>
        <dbReference type="ARBA" id="ARBA00022741"/>
    </source>
</evidence>
<dbReference type="EMBL" id="PZQS01000003">
    <property type="protein sequence ID" value="PVD35172.1"/>
    <property type="molecule type" value="Genomic_DNA"/>
</dbReference>
<evidence type="ECO:0000256" key="3">
    <source>
        <dbReference type="ARBA" id="ARBA00023134"/>
    </source>
</evidence>
<evidence type="ECO:0000313" key="7">
    <source>
        <dbReference type="EMBL" id="PVD35172.1"/>
    </source>
</evidence>
<feature type="coiled-coil region" evidence="4">
    <location>
        <begin position="227"/>
        <end position="311"/>
    </location>
</feature>
<dbReference type="FunFam" id="3.40.50.300:FF:000366">
    <property type="entry name" value="GTPase, IMAP family member 2"/>
    <property type="match status" value="2"/>
</dbReference>
<evidence type="ECO:0000313" key="8">
    <source>
        <dbReference type="Proteomes" id="UP000245119"/>
    </source>
</evidence>
<dbReference type="AlphaFoldDB" id="A0A2T7PP26"/>
<feature type="region of interest" description="Disordered" evidence="5">
    <location>
        <begin position="691"/>
        <end position="720"/>
    </location>
</feature>
<dbReference type="GO" id="GO:0005525">
    <property type="term" value="F:GTP binding"/>
    <property type="evidence" value="ECO:0007669"/>
    <property type="project" value="UniProtKB-KW"/>
</dbReference>